<evidence type="ECO:0000313" key="2">
    <source>
        <dbReference type="Proteomes" id="UP000315003"/>
    </source>
</evidence>
<gene>
    <name evidence="1" type="ORF">SV7mr_50510</name>
</gene>
<protein>
    <submittedName>
        <fullName evidence="1">Uncharacterized protein</fullName>
    </submittedName>
</protein>
<proteinExistence type="predicted"/>
<organism evidence="1 2">
    <name type="scientific">Stieleria bergensis</name>
    <dbReference type="NCBI Taxonomy" id="2528025"/>
    <lineage>
        <taxon>Bacteria</taxon>
        <taxon>Pseudomonadati</taxon>
        <taxon>Planctomycetota</taxon>
        <taxon>Planctomycetia</taxon>
        <taxon>Pirellulales</taxon>
        <taxon>Pirellulaceae</taxon>
        <taxon>Stieleria</taxon>
    </lineage>
</organism>
<accession>A0A517T295</accession>
<evidence type="ECO:0000313" key="1">
    <source>
        <dbReference type="EMBL" id="QDT62503.1"/>
    </source>
</evidence>
<name>A0A517T295_9BACT</name>
<dbReference type="AlphaFoldDB" id="A0A517T295"/>
<dbReference type="RefSeq" id="WP_145277306.1">
    <property type="nucleotide sequence ID" value="NZ_CP036272.1"/>
</dbReference>
<keyword evidence="2" id="KW-1185">Reference proteome</keyword>
<dbReference type="EMBL" id="CP036272">
    <property type="protein sequence ID" value="QDT62503.1"/>
    <property type="molecule type" value="Genomic_DNA"/>
</dbReference>
<reference evidence="1 2" key="1">
    <citation type="submission" date="2019-02" db="EMBL/GenBank/DDBJ databases">
        <title>Deep-cultivation of Planctomycetes and their phenomic and genomic characterization uncovers novel biology.</title>
        <authorList>
            <person name="Wiegand S."/>
            <person name="Jogler M."/>
            <person name="Boedeker C."/>
            <person name="Pinto D."/>
            <person name="Vollmers J."/>
            <person name="Rivas-Marin E."/>
            <person name="Kohn T."/>
            <person name="Peeters S.H."/>
            <person name="Heuer A."/>
            <person name="Rast P."/>
            <person name="Oberbeckmann S."/>
            <person name="Bunk B."/>
            <person name="Jeske O."/>
            <person name="Meyerdierks A."/>
            <person name="Storesund J.E."/>
            <person name="Kallscheuer N."/>
            <person name="Luecker S."/>
            <person name="Lage O.M."/>
            <person name="Pohl T."/>
            <person name="Merkel B.J."/>
            <person name="Hornburger P."/>
            <person name="Mueller R.-W."/>
            <person name="Bruemmer F."/>
            <person name="Labrenz M."/>
            <person name="Spormann A.M."/>
            <person name="Op den Camp H."/>
            <person name="Overmann J."/>
            <person name="Amann R."/>
            <person name="Jetten M.S.M."/>
            <person name="Mascher T."/>
            <person name="Medema M.H."/>
            <person name="Devos D.P."/>
            <person name="Kaster A.-K."/>
            <person name="Ovreas L."/>
            <person name="Rohde M."/>
            <person name="Galperin M.Y."/>
            <person name="Jogler C."/>
        </authorList>
    </citation>
    <scope>NUCLEOTIDE SEQUENCE [LARGE SCALE GENOMIC DNA]</scope>
    <source>
        <strain evidence="1 2">SV_7m_r</strain>
    </source>
</reference>
<dbReference type="Proteomes" id="UP000315003">
    <property type="component" value="Chromosome"/>
</dbReference>
<dbReference type="OrthoDB" id="283632at2"/>
<sequence length="145" mass="15781">MNALLANTPCDVLLDGNQRLGPKLMAHPGGLQYMAIYGFSSKKSYDLFCANSDQSFIPYPLVKGYLKNQIADSVDTVQLVVIDAAGPQETHVNAATMKSVLEAVEQKENQVALSFRLTLDRESQAYSVEKALAKLELASSLAKTQ</sequence>